<dbReference type="SFLD" id="SFLDG01067">
    <property type="entry name" value="SPASM/twitch_domain_containing"/>
    <property type="match status" value="1"/>
</dbReference>
<evidence type="ECO:0000256" key="2">
    <source>
        <dbReference type="ARBA" id="ARBA00022691"/>
    </source>
</evidence>
<dbReference type="Gene3D" id="3.20.20.70">
    <property type="entry name" value="Aldolase class I"/>
    <property type="match status" value="1"/>
</dbReference>
<dbReference type="InterPro" id="IPR013785">
    <property type="entry name" value="Aldolase_TIM"/>
</dbReference>
<dbReference type="PANTHER" id="PTHR43273:SF2">
    <property type="entry name" value="RADICAL SAM CORE DOMAIN-CONTAINING PROTEIN"/>
    <property type="match status" value="1"/>
</dbReference>
<dbReference type="NCBIfam" id="TIGR04085">
    <property type="entry name" value="rSAM_more_4Fe4S"/>
    <property type="match status" value="1"/>
</dbReference>
<dbReference type="EMBL" id="JBHSMP010000029">
    <property type="protein sequence ID" value="MFC5431154.1"/>
    <property type="molecule type" value="Genomic_DNA"/>
</dbReference>
<dbReference type="Pfam" id="PF04055">
    <property type="entry name" value="Radical_SAM"/>
    <property type="match status" value="1"/>
</dbReference>
<organism evidence="7 8">
    <name type="scientific">Paraburkholderia denitrificans</name>
    <dbReference type="NCBI Taxonomy" id="694025"/>
    <lineage>
        <taxon>Bacteria</taxon>
        <taxon>Pseudomonadati</taxon>
        <taxon>Pseudomonadota</taxon>
        <taxon>Betaproteobacteria</taxon>
        <taxon>Burkholderiales</taxon>
        <taxon>Burkholderiaceae</taxon>
        <taxon>Paraburkholderia</taxon>
    </lineage>
</organism>
<evidence type="ECO:0000259" key="6">
    <source>
        <dbReference type="Pfam" id="PF04055"/>
    </source>
</evidence>
<dbReference type="PANTHER" id="PTHR43273">
    <property type="entry name" value="ANAEROBIC SULFATASE-MATURATING ENZYME HOMOLOG ASLB-RELATED"/>
    <property type="match status" value="1"/>
</dbReference>
<dbReference type="SFLD" id="SFLDG01104">
    <property type="entry name" value="Uncharacterised_Radical_SAM_Su"/>
    <property type="match status" value="1"/>
</dbReference>
<keyword evidence="8" id="KW-1185">Reference proteome</keyword>
<evidence type="ECO:0000313" key="7">
    <source>
        <dbReference type="EMBL" id="MFC5431154.1"/>
    </source>
</evidence>
<evidence type="ECO:0000256" key="1">
    <source>
        <dbReference type="ARBA" id="ARBA00001966"/>
    </source>
</evidence>
<dbReference type="InterPro" id="IPR023819">
    <property type="entry name" value="Pep-mod_rSAM_AF0577"/>
</dbReference>
<evidence type="ECO:0000256" key="3">
    <source>
        <dbReference type="ARBA" id="ARBA00022723"/>
    </source>
</evidence>
<dbReference type="InterPro" id="IPR023867">
    <property type="entry name" value="Sulphatase_maturase_rSAM"/>
</dbReference>
<protein>
    <submittedName>
        <fullName evidence="7">Radical SAM protein</fullName>
    </submittedName>
</protein>
<proteinExistence type="predicted"/>
<dbReference type="CDD" id="cd01335">
    <property type="entry name" value="Radical_SAM"/>
    <property type="match status" value="1"/>
</dbReference>
<dbReference type="SFLD" id="SFLDS00029">
    <property type="entry name" value="Radical_SAM"/>
    <property type="match status" value="1"/>
</dbReference>
<dbReference type="SUPFAM" id="SSF102114">
    <property type="entry name" value="Radical SAM enzymes"/>
    <property type="match status" value="1"/>
</dbReference>
<keyword evidence="5" id="KW-0411">Iron-sulfur</keyword>
<evidence type="ECO:0000256" key="5">
    <source>
        <dbReference type="ARBA" id="ARBA00023014"/>
    </source>
</evidence>
<dbReference type="InterPro" id="IPR007197">
    <property type="entry name" value="rSAM"/>
</dbReference>
<name>A0ABW0JDL8_9BURK</name>
<feature type="domain" description="Radical SAM core" evidence="6">
    <location>
        <begin position="7"/>
        <end position="143"/>
    </location>
</feature>
<sequence length="362" mass="41329">MELQLLTTLHCNLKCTYCSISEGGVLESQGNVTYSMEALDNFIQKHLDGYDVYVTFYGGEPTLNKAFMQEVMTRYPNFRFQLQSNGTLLDKLPDNMLAKLSNILVSIDGGEQTTDGYRGRGIYRQVQKNLRETRDRIGGTVTARMTWSNDAITFEEIDALAEAFDYVYFQFVAGEAYTAQAVEGRKAVLSKLIERFFASTEHVYPIIPLMGAVRNKVMPKRAAELYDGKTQCRVSTHILNVMPDGKIYPCPDMMHLPEMLQGDLNGNWLRPSPLQPHPNMPCSSCEAFSWCRGNCMKNLYMAYVKGDERYRKNVTDPICELVRFMGQEIDRHRPAEWFAALPLAARKQITDCEVYEYVEIMP</sequence>
<evidence type="ECO:0000256" key="4">
    <source>
        <dbReference type="ARBA" id="ARBA00023004"/>
    </source>
</evidence>
<keyword evidence="3" id="KW-0479">Metal-binding</keyword>
<reference evidence="8" key="1">
    <citation type="journal article" date="2019" name="Int. J. Syst. Evol. Microbiol.">
        <title>The Global Catalogue of Microorganisms (GCM) 10K type strain sequencing project: providing services to taxonomists for standard genome sequencing and annotation.</title>
        <authorList>
            <consortium name="The Broad Institute Genomics Platform"/>
            <consortium name="The Broad Institute Genome Sequencing Center for Infectious Disease"/>
            <person name="Wu L."/>
            <person name="Ma J."/>
        </authorList>
    </citation>
    <scope>NUCLEOTIDE SEQUENCE [LARGE SCALE GENOMIC DNA]</scope>
    <source>
        <strain evidence="8">CCUG 56042</strain>
    </source>
</reference>
<gene>
    <name evidence="7" type="ORF">ACFPTO_20460</name>
</gene>
<evidence type="ECO:0000313" key="8">
    <source>
        <dbReference type="Proteomes" id="UP001596103"/>
    </source>
</evidence>
<accession>A0ABW0JDL8</accession>
<dbReference type="InterPro" id="IPR058240">
    <property type="entry name" value="rSAM_sf"/>
</dbReference>
<comment type="cofactor">
    <cofactor evidence="1">
        <name>[4Fe-4S] cluster</name>
        <dbReference type="ChEBI" id="CHEBI:49883"/>
    </cofactor>
</comment>
<keyword evidence="4" id="KW-0408">Iron</keyword>
<comment type="caution">
    <text evidence="7">The sequence shown here is derived from an EMBL/GenBank/DDBJ whole genome shotgun (WGS) entry which is preliminary data.</text>
</comment>
<keyword evidence="2" id="KW-0949">S-adenosyl-L-methionine</keyword>
<dbReference type="Proteomes" id="UP001596103">
    <property type="component" value="Unassembled WGS sequence"/>
</dbReference>
<dbReference type="RefSeq" id="WP_377714198.1">
    <property type="nucleotide sequence ID" value="NZ_JBHSMP010000029.1"/>
</dbReference>
<dbReference type="InterPro" id="IPR023885">
    <property type="entry name" value="4Fe4S-binding_SPASM_dom"/>
</dbReference>